<dbReference type="AlphaFoldDB" id="A0AAV3UX08"/>
<dbReference type="GO" id="GO:0004556">
    <property type="term" value="F:alpha-amylase activity"/>
    <property type="evidence" value="ECO:0007669"/>
    <property type="project" value="UniProtKB-UniRule"/>
</dbReference>
<feature type="domain" description="Glycosyl hydrolase family 13 catalytic" evidence="6">
    <location>
        <begin position="66"/>
        <end position="507"/>
    </location>
</feature>
<gene>
    <name evidence="7" type="primary">amy</name>
    <name evidence="7" type="ORF">GCHA_1628</name>
</gene>
<evidence type="ECO:0000256" key="2">
    <source>
        <dbReference type="RuleBase" id="RU003615"/>
    </source>
</evidence>
<dbReference type="EMBL" id="BAEM01000023">
    <property type="protein sequence ID" value="GAC09581.1"/>
    <property type="molecule type" value="Genomic_DNA"/>
</dbReference>
<name>A0AAV3UX08_9ALTE</name>
<dbReference type="InterPro" id="IPR006046">
    <property type="entry name" value="Alpha_amylase"/>
</dbReference>
<sequence length="595" mass="66577">MILLRALLLISLSGVILGCDTAQNQEKQHTVQSTSTSTVTDADAANNTLPNDNYLLRDVRDDVFYFVMPDRFNNADLSNDRGDKNGGISAGGFDATSNRGFHGGDMKGIEQKLEYLQDMGITAIWMTPILRNKAVQRDGVAHHGYWIVDFTEIDPHFGSNDDLKSLIAAAHKKGIKVFFDIITNHTADVVKYEECHHANGDFKGDNHCVYKSIEQQAKGDDYTPFVTLNEQTVKVPAWLNDPQYYHNQGDTTFEGESSLNGDFNGLDDLDTENPKVLQGMIEIYKNLIKEFKPDGFRIDTVRHVRLPFWQTFSPSIMTYAQEQGIPNFHIFGEVYDPDPAQLSRFTTEGKLPSVLDFGFQQAAADVFYRKQSPLAIKALFAQDDLYTDEDSQADLLMTFLGNHDMGRTGYFIEQGVPNASNAEKLNRSILSHAFMYLSRGIPVVYYGDEQGFTGDGNDVNARQDMFASLVVSDNDNPLLGSNASTADDNFDSTHPIYLALKELAQLRHDHHALRRGQYKSRYFNEDSMMFAFARTLPQGKEYLAVFNAGTEAASMTLPAQSKDYEGLVEATEFNLSDEQITVTVPALSFALYQAK</sequence>
<dbReference type="CDD" id="cd11339">
    <property type="entry name" value="AmyAc_bac_CMD_like_2"/>
    <property type="match status" value="1"/>
</dbReference>
<keyword evidence="3" id="KW-0378">Hydrolase</keyword>
<keyword evidence="5" id="KW-0732">Signal</keyword>
<feature type="chain" id="PRO_5043752549" description="Alpha-amylase" evidence="5">
    <location>
        <begin position="19"/>
        <end position="595"/>
    </location>
</feature>
<dbReference type="Pfam" id="PF00128">
    <property type="entry name" value="Alpha-amylase"/>
    <property type="match status" value="1"/>
</dbReference>
<dbReference type="InterPro" id="IPR006047">
    <property type="entry name" value="GH13_cat_dom"/>
</dbReference>
<dbReference type="EC" id="3.2.1.1" evidence="3"/>
<feature type="signal peptide" evidence="5">
    <location>
        <begin position="1"/>
        <end position="18"/>
    </location>
</feature>
<keyword evidence="3" id="KW-0119">Carbohydrate metabolism</keyword>
<protein>
    <recommendedName>
        <fullName evidence="3">Alpha-amylase</fullName>
        <ecNumber evidence="3">3.2.1.1</ecNumber>
    </recommendedName>
</protein>
<dbReference type="PANTHER" id="PTHR10357">
    <property type="entry name" value="ALPHA-AMYLASE FAMILY MEMBER"/>
    <property type="match status" value="1"/>
</dbReference>
<evidence type="ECO:0000256" key="5">
    <source>
        <dbReference type="SAM" id="SignalP"/>
    </source>
</evidence>
<evidence type="ECO:0000256" key="3">
    <source>
        <dbReference type="RuleBase" id="RU361134"/>
    </source>
</evidence>
<feature type="region of interest" description="Disordered" evidence="4">
    <location>
        <begin position="25"/>
        <end position="44"/>
    </location>
</feature>
<reference evidence="7 8" key="1">
    <citation type="journal article" date="2017" name="Antonie Van Leeuwenhoek">
        <title>Rhizobium rhizosphaerae sp. nov., a novel species isolated from rice rhizosphere.</title>
        <authorList>
            <person name="Zhao J.J."/>
            <person name="Zhang J."/>
            <person name="Zhang R.J."/>
            <person name="Zhang C.W."/>
            <person name="Yin H.Q."/>
            <person name="Zhang X.X."/>
        </authorList>
    </citation>
    <scope>NUCLEOTIDE SEQUENCE [LARGE SCALE GENOMIC DNA]</scope>
    <source>
        <strain evidence="7 8">S18K6</strain>
    </source>
</reference>
<dbReference type="Gene3D" id="2.60.40.1180">
    <property type="entry name" value="Golgi alpha-mannosidase II"/>
    <property type="match status" value="1"/>
</dbReference>
<dbReference type="Gene3D" id="3.20.20.80">
    <property type="entry name" value="Glycosidases"/>
    <property type="match status" value="1"/>
</dbReference>
<keyword evidence="3" id="KW-0326">Glycosidase</keyword>
<dbReference type="PRINTS" id="PR00110">
    <property type="entry name" value="ALPHAAMYLASE"/>
</dbReference>
<feature type="compositionally biased region" description="Low complexity" evidence="4">
    <location>
        <begin position="30"/>
        <end position="44"/>
    </location>
</feature>
<dbReference type="InterPro" id="IPR013780">
    <property type="entry name" value="Glyco_hydro_b"/>
</dbReference>
<comment type="caution">
    <text evidence="7">The sequence shown here is derived from an EMBL/GenBank/DDBJ whole genome shotgun (WGS) entry which is preliminary data.</text>
</comment>
<dbReference type="PROSITE" id="PS51257">
    <property type="entry name" value="PROKAR_LIPOPROTEIN"/>
    <property type="match status" value="1"/>
</dbReference>
<dbReference type="GO" id="GO:0043169">
    <property type="term" value="F:cation binding"/>
    <property type="evidence" value="ECO:0007669"/>
    <property type="project" value="InterPro"/>
</dbReference>
<dbReference type="SUPFAM" id="SSF51445">
    <property type="entry name" value="(Trans)glycosidases"/>
    <property type="match status" value="1"/>
</dbReference>
<dbReference type="InterPro" id="IPR017853">
    <property type="entry name" value="GH"/>
</dbReference>
<dbReference type="Proteomes" id="UP000006320">
    <property type="component" value="Unassembled WGS sequence"/>
</dbReference>
<evidence type="ECO:0000256" key="4">
    <source>
        <dbReference type="SAM" id="MobiDB-lite"/>
    </source>
</evidence>
<organism evidence="7 8">
    <name type="scientific">Paraglaciecola chathamensis S18K6</name>
    <dbReference type="NCBI Taxonomy" id="1127672"/>
    <lineage>
        <taxon>Bacteria</taxon>
        <taxon>Pseudomonadati</taxon>
        <taxon>Pseudomonadota</taxon>
        <taxon>Gammaproteobacteria</taxon>
        <taxon>Alteromonadales</taxon>
        <taxon>Alteromonadaceae</taxon>
        <taxon>Paraglaciecola</taxon>
    </lineage>
</organism>
<evidence type="ECO:0000256" key="1">
    <source>
        <dbReference type="ARBA" id="ARBA00008061"/>
    </source>
</evidence>
<proteinExistence type="inferred from homology"/>
<dbReference type="SMART" id="SM00642">
    <property type="entry name" value="Aamy"/>
    <property type="match status" value="1"/>
</dbReference>
<comment type="catalytic activity">
    <reaction evidence="3">
        <text>Endohydrolysis of (1-&gt;4)-alpha-D-glucosidic linkages in polysaccharides containing three or more (1-&gt;4)-alpha-linked D-glucose units.</text>
        <dbReference type="EC" id="3.2.1.1"/>
    </reaction>
</comment>
<dbReference type="RefSeq" id="WP_007986787.1">
    <property type="nucleotide sequence ID" value="NZ_BAEM01000023.1"/>
</dbReference>
<dbReference type="GO" id="GO:0005975">
    <property type="term" value="P:carbohydrate metabolic process"/>
    <property type="evidence" value="ECO:0007669"/>
    <property type="project" value="InterPro"/>
</dbReference>
<dbReference type="SUPFAM" id="SSF51011">
    <property type="entry name" value="Glycosyl hydrolase domain"/>
    <property type="match status" value="1"/>
</dbReference>
<comment type="similarity">
    <text evidence="1 2">Belongs to the glycosyl hydrolase 13 family.</text>
</comment>
<evidence type="ECO:0000313" key="8">
    <source>
        <dbReference type="Proteomes" id="UP000006320"/>
    </source>
</evidence>
<evidence type="ECO:0000259" key="6">
    <source>
        <dbReference type="SMART" id="SM00642"/>
    </source>
</evidence>
<dbReference type="PANTHER" id="PTHR10357:SF209">
    <property type="entry name" value="PERIPLASMIC ALPHA-AMYLASE"/>
    <property type="match status" value="1"/>
</dbReference>
<evidence type="ECO:0000313" key="7">
    <source>
        <dbReference type="EMBL" id="GAC09581.1"/>
    </source>
</evidence>
<accession>A0AAV3UX08</accession>